<feature type="compositionally biased region" description="Polar residues" evidence="11">
    <location>
        <begin position="750"/>
        <end position="759"/>
    </location>
</feature>
<dbReference type="SMART" id="SM00891">
    <property type="entry name" value="ERCC4"/>
    <property type="match status" value="1"/>
</dbReference>
<evidence type="ECO:0000256" key="1">
    <source>
        <dbReference type="ARBA" id="ARBA00004123"/>
    </source>
</evidence>
<evidence type="ECO:0000313" key="14">
    <source>
        <dbReference type="Proteomes" id="UP001186944"/>
    </source>
</evidence>
<dbReference type="GO" id="GO:0000724">
    <property type="term" value="P:double-strand break repair via homologous recombination"/>
    <property type="evidence" value="ECO:0007669"/>
    <property type="project" value="TreeGrafter"/>
</dbReference>
<dbReference type="GO" id="GO:0000110">
    <property type="term" value="C:nucleotide-excision repair factor 1 complex"/>
    <property type="evidence" value="ECO:0007669"/>
    <property type="project" value="TreeGrafter"/>
</dbReference>
<dbReference type="GO" id="GO:0000014">
    <property type="term" value="F:single-stranded DNA endodeoxyribonuclease activity"/>
    <property type="evidence" value="ECO:0007669"/>
    <property type="project" value="TreeGrafter"/>
</dbReference>
<dbReference type="PANTHER" id="PTHR10150">
    <property type="entry name" value="DNA REPAIR ENDONUCLEASE XPF"/>
    <property type="match status" value="1"/>
</dbReference>
<dbReference type="CDD" id="cd20078">
    <property type="entry name" value="XPF_nuclease_XPF_euk"/>
    <property type="match status" value="1"/>
</dbReference>
<dbReference type="AlphaFoldDB" id="A0AA89BXQ3"/>
<dbReference type="PANTHER" id="PTHR10150:SF0">
    <property type="entry name" value="DNA REPAIR ENDONUCLEASE XPF"/>
    <property type="match status" value="1"/>
</dbReference>
<feature type="compositionally biased region" description="Polar residues" evidence="11">
    <location>
        <begin position="942"/>
        <end position="958"/>
    </location>
</feature>
<evidence type="ECO:0000256" key="10">
    <source>
        <dbReference type="ARBA" id="ARBA00072370"/>
    </source>
</evidence>
<keyword evidence="5" id="KW-0227">DNA damage</keyword>
<evidence type="ECO:0000256" key="7">
    <source>
        <dbReference type="ARBA" id="ARBA00023125"/>
    </source>
</evidence>
<organism evidence="13 14">
    <name type="scientific">Pinctada imbricata</name>
    <name type="common">Atlantic pearl-oyster</name>
    <name type="synonym">Pinctada martensii</name>
    <dbReference type="NCBI Taxonomy" id="66713"/>
    <lineage>
        <taxon>Eukaryota</taxon>
        <taxon>Metazoa</taxon>
        <taxon>Spiralia</taxon>
        <taxon>Lophotrochozoa</taxon>
        <taxon>Mollusca</taxon>
        <taxon>Bivalvia</taxon>
        <taxon>Autobranchia</taxon>
        <taxon>Pteriomorphia</taxon>
        <taxon>Pterioida</taxon>
        <taxon>Pterioidea</taxon>
        <taxon>Pteriidae</taxon>
        <taxon>Pinctada</taxon>
    </lineage>
</organism>
<name>A0AA89BXQ3_PINIB</name>
<evidence type="ECO:0000256" key="4">
    <source>
        <dbReference type="ARBA" id="ARBA00022759"/>
    </source>
</evidence>
<dbReference type="SUPFAM" id="SSF52980">
    <property type="entry name" value="Restriction endonuclease-like"/>
    <property type="match status" value="1"/>
</dbReference>
<feature type="region of interest" description="Disordered" evidence="11">
    <location>
        <begin position="740"/>
        <end position="759"/>
    </location>
</feature>
<protein>
    <recommendedName>
        <fullName evidence="10">DNA repair endonuclease XPF</fullName>
    </recommendedName>
</protein>
<proteinExistence type="inferred from homology"/>
<evidence type="ECO:0000256" key="3">
    <source>
        <dbReference type="ARBA" id="ARBA00022722"/>
    </source>
</evidence>
<dbReference type="GO" id="GO:0003697">
    <property type="term" value="F:single-stranded DNA binding"/>
    <property type="evidence" value="ECO:0007669"/>
    <property type="project" value="TreeGrafter"/>
</dbReference>
<dbReference type="FunFam" id="3.40.50.10130:FF:000002">
    <property type="entry name" value="DNA repair endonuclease XPF"/>
    <property type="match status" value="1"/>
</dbReference>
<keyword evidence="9" id="KW-0539">Nucleus</keyword>
<dbReference type="InterPro" id="IPR011335">
    <property type="entry name" value="Restrct_endonuc-II-like"/>
</dbReference>
<comment type="caution">
    <text evidence="13">The sequence shown here is derived from an EMBL/GenBank/DDBJ whole genome shotgun (WGS) entry which is preliminary data.</text>
</comment>
<dbReference type="Proteomes" id="UP001186944">
    <property type="component" value="Unassembled WGS sequence"/>
</dbReference>
<feature type="region of interest" description="Disordered" evidence="11">
    <location>
        <begin position="932"/>
        <end position="958"/>
    </location>
</feature>
<dbReference type="Gene3D" id="3.40.50.10130">
    <property type="match status" value="1"/>
</dbReference>
<comment type="similarity">
    <text evidence="2">Belongs to the XPF family.</text>
</comment>
<sequence length="958" mass="108076">MDGQIDRGMDGQIDKGTDGQIDGGMDGQIDRGMDGQTDIGMDGQIDRGMGGQIDRGMDGQINKGMDGQIDKGMDGQIDRGMDGQIVRGMGGHIDRGMDGQIDRGMDGQINRGMGGQRYGWTDRQRYGWTDRQRYGWTDSQRYGWTDRQRYGWTDRQRYGWTDSQRGLGIDRVFQNFLQVYCDAAQLVLVLNTTTAEEDYFIEQLERENVKPLPKVVTNEINASERGKVYMQGGVLFITSRILVVDLLTDRVPVDHVTGILVYKAHRIVESCQEAFILRLYRQKNKTGFIKAFSDNAHSFTTGFAHVERTMKNLFVKKLFLWPRFHASVVANLEHHKVDVVEIHVQLTHTTLACQTALLDLINACVKELKQCTTAVDVVEIHVQLTHTMLACQTALLDLINACVKELKQCTTAIDTEEITVENAIGKSFDQIIRFQLDPIWHQLSYKTKQLVSDIKTLRLILSHLTQYDCVTFYSMVNSVKTSEKQFGQNTGWLFLEAADSLFMHAKDRIFSPEVKKKTDKEGDSAQGKPNLEECPKWKVLKDILKEIREDNKCTDTNFEPGRVLIAAEDDRTCSQLKEVLCDGGQGLLIRLYNKSVAMKGQTMEDPVKKARMDKAAKLKNKLHIVDHEKDPKQSRDNLTLTQMMGNSQTENGNSEEVPSTSDLQTAESHHASADAYYGILGEPVTVYKASNPDQPLRVYFLMYTGSVEEQRYLTTLRKEKEAFEYLIREKATMVIPEERDGKFEDDPNLSRDTTPANATVNTRKGGAVQTALSTQQKIIVDMREFRSELPSLIHRRGIDIEPVTLEIGDYILSPDICVERKSVSDLIGSLNNGRLYNQAVSMCRYYKKPVLLIEFDASKSFALQVKNQISSEVSIQDVTSRLSLLTLHFPKLRILWCQSPYATAEIFEELKVGRAQPDAAAAMSAGSTEEGLEWSDRYSHGPQVSGTSTTAWSTEKGL</sequence>
<dbReference type="EMBL" id="VSWD01000010">
    <property type="protein sequence ID" value="KAK3091438.1"/>
    <property type="molecule type" value="Genomic_DNA"/>
</dbReference>
<comment type="subcellular location">
    <subcellularLocation>
        <location evidence="1">Nucleus</location>
    </subcellularLocation>
</comment>
<feature type="compositionally biased region" description="Basic and acidic residues" evidence="11">
    <location>
        <begin position="1"/>
        <end position="17"/>
    </location>
</feature>
<dbReference type="Pfam" id="PF02732">
    <property type="entry name" value="ERCC4"/>
    <property type="match status" value="1"/>
</dbReference>
<keyword evidence="3" id="KW-0540">Nuclease</keyword>
<evidence type="ECO:0000313" key="13">
    <source>
        <dbReference type="EMBL" id="KAK3091438.1"/>
    </source>
</evidence>
<gene>
    <name evidence="13" type="ORF">FSP39_019867</name>
</gene>
<dbReference type="InterPro" id="IPR006166">
    <property type="entry name" value="ERCC4_domain"/>
</dbReference>
<keyword evidence="14" id="KW-1185">Reference proteome</keyword>
<dbReference type="InterPro" id="IPR047520">
    <property type="entry name" value="XPF_nuclease"/>
</dbReference>
<keyword evidence="4" id="KW-0255">Endonuclease</keyword>
<dbReference type="GO" id="GO:0003684">
    <property type="term" value="F:damaged DNA binding"/>
    <property type="evidence" value="ECO:0007669"/>
    <property type="project" value="TreeGrafter"/>
</dbReference>
<evidence type="ECO:0000256" key="9">
    <source>
        <dbReference type="ARBA" id="ARBA00023242"/>
    </source>
</evidence>
<evidence type="ECO:0000256" key="8">
    <source>
        <dbReference type="ARBA" id="ARBA00023204"/>
    </source>
</evidence>
<feature type="compositionally biased region" description="Polar residues" evidence="11">
    <location>
        <begin position="644"/>
        <end position="666"/>
    </location>
</feature>
<accession>A0AA89BXQ3</accession>
<evidence type="ECO:0000256" key="5">
    <source>
        <dbReference type="ARBA" id="ARBA00022763"/>
    </source>
</evidence>
<keyword evidence="7" id="KW-0238">DNA-binding</keyword>
<evidence type="ECO:0000256" key="11">
    <source>
        <dbReference type="SAM" id="MobiDB-lite"/>
    </source>
</evidence>
<dbReference type="GO" id="GO:0000712">
    <property type="term" value="P:resolution of meiotic recombination intermediates"/>
    <property type="evidence" value="ECO:0007669"/>
    <property type="project" value="TreeGrafter"/>
</dbReference>
<feature type="compositionally biased region" description="Basic and acidic residues" evidence="11">
    <location>
        <begin position="740"/>
        <end position="749"/>
    </location>
</feature>
<evidence type="ECO:0000256" key="2">
    <source>
        <dbReference type="ARBA" id="ARBA00010015"/>
    </source>
</evidence>
<reference evidence="13" key="1">
    <citation type="submission" date="2019-08" db="EMBL/GenBank/DDBJ databases">
        <title>The improved chromosome-level genome for the pearl oyster Pinctada fucata martensii using PacBio sequencing and Hi-C.</title>
        <authorList>
            <person name="Zheng Z."/>
        </authorList>
    </citation>
    <scope>NUCLEOTIDE SEQUENCE</scope>
    <source>
        <strain evidence="13">ZZ-2019</strain>
        <tissue evidence="13">Adductor muscle</tissue>
    </source>
</reference>
<evidence type="ECO:0000259" key="12">
    <source>
        <dbReference type="SMART" id="SM00891"/>
    </source>
</evidence>
<feature type="region of interest" description="Disordered" evidence="11">
    <location>
        <begin position="644"/>
        <end position="668"/>
    </location>
</feature>
<keyword evidence="8" id="KW-0234">DNA repair</keyword>
<feature type="domain" description="ERCC4" evidence="12">
    <location>
        <begin position="777"/>
        <end position="857"/>
    </location>
</feature>
<dbReference type="GO" id="GO:1901255">
    <property type="term" value="P:nucleotide-excision repair involved in interstrand cross-link repair"/>
    <property type="evidence" value="ECO:0007669"/>
    <property type="project" value="TreeGrafter"/>
</dbReference>
<evidence type="ECO:0000256" key="6">
    <source>
        <dbReference type="ARBA" id="ARBA00022801"/>
    </source>
</evidence>
<keyword evidence="6" id="KW-0378">Hydrolase</keyword>
<feature type="region of interest" description="Disordered" evidence="11">
    <location>
        <begin position="1"/>
        <end position="32"/>
    </location>
</feature>